<evidence type="ECO:0000256" key="9">
    <source>
        <dbReference type="SAM" id="MobiDB-lite"/>
    </source>
</evidence>
<evidence type="ECO:0000313" key="12">
    <source>
        <dbReference type="Proteomes" id="UP000478740"/>
    </source>
</evidence>
<dbReference type="InterPro" id="IPR044304">
    <property type="entry name" value="NUBPL-like"/>
</dbReference>
<comment type="similarity">
    <text evidence="1">In the N-terminal section; belongs to the MIP18 family.</text>
</comment>
<comment type="caution">
    <text evidence="11">The sequence shown here is derived from an EMBL/GenBank/DDBJ whole genome shotgun (WGS) entry which is preliminary data.</text>
</comment>
<comment type="similarity">
    <text evidence="8">Belongs to the Mrp/NBP35 ATP-binding proteins family.</text>
</comment>
<dbReference type="PANTHER" id="PTHR42961:SF2">
    <property type="entry name" value="IRON-SULFUR PROTEIN NUBPL"/>
    <property type="match status" value="1"/>
</dbReference>
<dbReference type="GO" id="GO:0016887">
    <property type="term" value="F:ATP hydrolysis activity"/>
    <property type="evidence" value="ECO:0007669"/>
    <property type="project" value="UniProtKB-UniRule"/>
</dbReference>
<accession>A0A6L6IWN4</accession>
<keyword evidence="3 8" id="KW-0479">Metal-binding</keyword>
<comment type="similarity">
    <text evidence="2">In the C-terminal section; belongs to the Mrp/NBP35 ATP-binding proteins family.</text>
</comment>
<dbReference type="PROSITE" id="PS01215">
    <property type="entry name" value="MRP"/>
    <property type="match status" value="1"/>
</dbReference>
<evidence type="ECO:0000256" key="5">
    <source>
        <dbReference type="ARBA" id="ARBA00022840"/>
    </source>
</evidence>
<dbReference type="FunFam" id="3.40.50.300:FF:001119">
    <property type="entry name" value="Iron-sulfur cluster carrier protein"/>
    <property type="match status" value="1"/>
</dbReference>
<dbReference type="InterPro" id="IPR000808">
    <property type="entry name" value="Mrp-like_CS"/>
</dbReference>
<reference evidence="11 12" key="1">
    <citation type="submission" date="2019-11" db="EMBL/GenBank/DDBJ databases">
        <authorList>
            <person name="Dong K."/>
        </authorList>
    </citation>
    <scope>NUCLEOTIDE SEQUENCE [LARGE SCALE GENOMIC DNA]</scope>
    <source>
        <strain evidence="11 12">DK608</strain>
    </source>
</reference>
<comment type="function">
    <text evidence="8">Binds and transfers iron-sulfur (Fe-S) clusters to target apoproteins. Can hydrolyze ATP.</text>
</comment>
<evidence type="ECO:0000256" key="1">
    <source>
        <dbReference type="ARBA" id="ARBA00007352"/>
    </source>
</evidence>
<dbReference type="InterPro" id="IPR027417">
    <property type="entry name" value="P-loop_NTPase"/>
</dbReference>
<sequence>MAISRENVLLALQGIAVPGGGNLVSDDLVRALSIDAGTIRFVIEAKDADAARALAPLEAEARARLLALPGVEKVQIVLTAPAAPRGAPPQVAARSGGASASGGAEPPPSLKIGRHPTPQAGPLPVSGVARILAIGSGKGGVGKSTLTSNLAVALARAGRRVGLLDADIYGPSQPRMLGLTGQRPRTDGQMIEPLHAFGVTVMSIGLMMKEGEALVWRGPMLMGALQQMLNQVKWGELDVLLVDLPPGTGDVQLSLCQKAQVSGAIIVSTPQDVALIDARRAIDMFDKLKTPVLGLVENMSSYICPNCGHEAHLFGHGGVAAEAQQLGLPFLGEIPLNLDVRLAGDAGTPVAAGEGPVPDAFARLADRLIGGGMA</sequence>
<keyword evidence="4 8" id="KW-0547">Nucleotide-binding</keyword>
<dbReference type="Pfam" id="PF10609">
    <property type="entry name" value="ParA"/>
    <property type="match status" value="1"/>
</dbReference>
<dbReference type="GO" id="GO:0140663">
    <property type="term" value="F:ATP-dependent FeS chaperone activity"/>
    <property type="evidence" value="ECO:0007669"/>
    <property type="project" value="InterPro"/>
</dbReference>
<dbReference type="Gene3D" id="3.40.50.300">
    <property type="entry name" value="P-loop containing nucleotide triphosphate hydrolases"/>
    <property type="match status" value="1"/>
</dbReference>
<dbReference type="RefSeq" id="WP_155044812.1">
    <property type="nucleotide sequence ID" value="NZ_WMIH01000010.1"/>
</dbReference>
<dbReference type="GO" id="GO:0051539">
    <property type="term" value="F:4 iron, 4 sulfur cluster binding"/>
    <property type="evidence" value="ECO:0007669"/>
    <property type="project" value="TreeGrafter"/>
</dbReference>
<keyword evidence="5 8" id="KW-0067">ATP-binding</keyword>
<comment type="subunit">
    <text evidence="8">Homodimer.</text>
</comment>
<evidence type="ECO:0000256" key="6">
    <source>
        <dbReference type="ARBA" id="ARBA00023004"/>
    </source>
</evidence>
<keyword evidence="7 8" id="KW-0411">Iron-sulfur</keyword>
<dbReference type="Pfam" id="PF01883">
    <property type="entry name" value="FeS_assembly_P"/>
    <property type="match status" value="1"/>
</dbReference>
<gene>
    <name evidence="11" type="ORF">GL284_11680</name>
</gene>
<dbReference type="GO" id="GO:0005524">
    <property type="term" value="F:ATP binding"/>
    <property type="evidence" value="ECO:0007669"/>
    <property type="project" value="UniProtKB-UniRule"/>
</dbReference>
<evidence type="ECO:0000259" key="10">
    <source>
        <dbReference type="Pfam" id="PF01883"/>
    </source>
</evidence>
<evidence type="ECO:0000256" key="2">
    <source>
        <dbReference type="ARBA" id="ARBA00008205"/>
    </source>
</evidence>
<evidence type="ECO:0000256" key="3">
    <source>
        <dbReference type="ARBA" id="ARBA00022723"/>
    </source>
</evidence>
<dbReference type="Proteomes" id="UP000478740">
    <property type="component" value="Unassembled WGS sequence"/>
</dbReference>
<dbReference type="GO" id="GO:0046872">
    <property type="term" value="F:metal ion binding"/>
    <property type="evidence" value="ECO:0007669"/>
    <property type="project" value="UniProtKB-KW"/>
</dbReference>
<dbReference type="HAMAP" id="MF_02040">
    <property type="entry name" value="Mrp_NBP35"/>
    <property type="match status" value="1"/>
</dbReference>
<dbReference type="AlphaFoldDB" id="A0A6L6IWN4"/>
<feature type="compositionally biased region" description="Low complexity" evidence="9">
    <location>
        <begin position="92"/>
        <end position="104"/>
    </location>
</feature>
<dbReference type="PANTHER" id="PTHR42961">
    <property type="entry name" value="IRON-SULFUR PROTEIN NUBPL"/>
    <property type="match status" value="1"/>
</dbReference>
<dbReference type="InterPro" id="IPR034904">
    <property type="entry name" value="FSCA_dom_sf"/>
</dbReference>
<evidence type="ECO:0000256" key="7">
    <source>
        <dbReference type="ARBA" id="ARBA00023014"/>
    </source>
</evidence>
<dbReference type="GO" id="GO:0016226">
    <property type="term" value="P:iron-sulfur cluster assembly"/>
    <property type="evidence" value="ECO:0007669"/>
    <property type="project" value="InterPro"/>
</dbReference>
<dbReference type="InterPro" id="IPR033756">
    <property type="entry name" value="YlxH/NBP35"/>
</dbReference>
<dbReference type="CDD" id="cd02037">
    <property type="entry name" value="Mrp_NBP35"/>
    <property type="match status" value="1"/>
</dbReference>
<dbReference type="SUPFAM" id="SSF117916">
    <property type="entry name" value="Fe-S cluster assembly (FSCA) domain-like"/>
    <property type="match status" value="1"/>
</dbReference>
<protein>
    <recommendedName>
        <fullName evidence="8">Iron-sulfur cluster carrier protein</fullName>
    </recommendedName>
</protein>
<feature type="binding site" evidence="8">
    <location>
        <begin position="137"/>
        <end position="144"/>
    </location>
    <ligand>
        <name>ATP</name>
        <dbReference type="ChEBI" id="CHEBI:30616"/>
    </ligand>
</feature>
<feature type="domain" description="MIP18 family-like" evidence="10">
    <location>
        <begin position="5"/>
        <end position="75"/>
    </location>
</feature>
<dbReference type="SUPFAM" id="SSF52540">
    <property type="entry name" value="P-loop containing nucleoside triphosphate hydrolases"/>
    <property type="match status" value="1"/>
</dbReference>
<keyword evidence="6 8" id="KW-0408">Iron</keyword>
<proteinExistence type="inferred from homology"/>
<keyword evidence="8" id="KW-0378">Hydrolase</keyword>
<dbReference type="InterPro" id="IPR002744">
    <property type="entry name" value="MIP18-like"/>
</dbReference>
<evidence type="ECO:0000256" key="4">
    <source>
        <dbReference type="ARBA" id="ARBA00022741"/>
    </source>
</evidence>
<dbReference type="EMBL" id="WMII01000010">
    <property type="protein sequence ID" value="MTH64925.1"/>
    <property type="molecule type" value="Genomic_DNA"/>
</dbReference>
<keyword evidence="12" id="KW-1185">Reference proteome</keyword>
<feature type="region of interest" description="Disordered" evidence="9">
    <location>
        <begin position="84"/>
        <end position="119"/>
    </location>
</feature>
<evidence type="ECO:0000256" key="8">
    <source>
        <dbReference type="HAMAP-Rule" id="MF_02040"/>
    </source>
</evidence>
<evidence type="ECO:0000313" key="11">
    <source>
        <dbReference type="EMBL" id="MTH64925.1"/>
    </source>
</evidence>
<organism evidence="11 12">
    <name type="scientific">Paracoccus shanxieyensis</name>
    <dbReference type="NCBI Taxonomy" id="2675752"/>
    <lineage>
        <taxon>Bacteria</taxon>
        <taxon>Pseudomonadati</taxon>
        <taxon>Pseudomonadota</taxon>
        <taxon>Alphaproteobacteria</taxon>
        <taxon>Rhodobacterales</taxon>
        <taxon>Paracoccaceae</taxon>
        <taxon>Paracoccus</taxon>
    </lineage>
</organism>
<dbReference type="InterPro" id="IPR019591">
    <property type="entry name" value="Mrp/NBP35_ATP-bd"/>
</dbReference>
<name>A0A6L6IWN4_9RHOB</name>